<feature type="transmembrane region" description="Helical" evidence="1">
    <location>
        <begin position="147"/>
        <end position="165"/>
    </location>
</feature>
<dbReference type="EMBL" id="MTCY01000110">
    <property type="protein sequence ID" value="OWP74043.1"/>
    <property type="molecule type" value="Genomic_DNA"/>
</dbReference>
<accession>A0A2D0AHH5</accession>
<sequence length="175" mass="20412">MTTTIKIIIGIIFFSILVAYLYERKQQEYTFSDILISGIGYSFLFIIAYFSTFYTIKDIDTLYSGKIYKATIVDNSEHYFYHRKENVKRSSESVKSTSYSAVLEFNDDNNRKITKKAKTGTNEKARIGETLNICYDAKKDDFFEINLIKIFFFVFILLVSVGTLYKSFKIIKNLL</sequence>
<comment type="caution">
    <text evidence="2">The sequence shown here is derived from an EMBL/GenBank/DDBJ whole genome shotgun (WGS) entry which is preliminary data.</text>
</comment>
<feature type="transmembrane region" description="Helical" evidence="1">
    <location>
        <begin position="34"/>
        <end position="56"/>
    </location>
</feature>
<keyword evidence="1" id="KW-0472">Membrane</keyword>
<gene>
    <name evidence="2" type="ORF">BWK62_15190</name>
</gene>
<organism evidence="2 3">
    <name type="scientific">Flavobacterium columnare</name>
    <dbReference type="NCBI Taxonomy" id="996"/>
    <lineage>
        <taxon>Bacteria</taxon>
        <taxon>Pseudomonadati</taxon>
        <taxon>Bacteroidota</taxon>
        <taxon>Flavobacteriia</taxon>
        <taxon>Flavobacteriales</taxon>
        <taxon>Flavobacteriaceae</taxon>
        <taxon>Flavobacterium</taxon>
    </lineage>
</organism>
<reference evidence="2 3" key="1">
    <citation type="journal article" date="2017" name="Infect. Genet. Evol.">
        <title>Comparative genome analysis of fish pathogen Flavobacterium columnare reveals extensive sequence diversity within the species.</title>
        <authorList>
            <person name="Kayansamruaj P."/>
            <person name="Dong H.T."/>
            <person name="Hirono I."/>
            <person name="Kondo H."/>
            <person name="Senapin S."/>
            <person name="Rodkhum C."/>
        </authorList>
    </citation>
    <scope>NUCLEOTIDE SEQUENCE [LARGE SCALE GENOMIC DNA]</scope>
    <source>
        <strain evidence="2 3">1214</strain>
    </source>
</reference>
<evidence type="ECO:0008006" key="4">
    <source>
        <dbReference type="Google" id="ProtNLM"/>
    </source>
</evidence>
<feature type="transmembrane region" description="Helical" evidence="1">
    <location>
        <begin position="6"/>
        <end position="22"/>
    </location>
</feature>
<dbReference type="Proteomes" id="UP000198034">
    <property type="component" value="Unassembled WGS sequence"/>
</dbReference>
<name>A0A2D0AHH5_9FLAO</name>
<evidence type="ECO:0000313" key="3">
    <source>
        <dbReference type="Proteomes" id="UP000198034"/>
    </source>
</evidence>
<keyword evidence="1" id="KW-0812">Transmembrane</keyword>
<evidence type="ECO:0000256" key="1">
    <source>
        <dbReference type="SAM" id="Phobius"/>
    </source>
</evidence>
<dbReference type="AlphaFoldDB" id="A0A2D0AHH5"/>
<proteinExistence type="predicted"/>
<protein>
    <recommendedName>
        <fullName evidence="4">DUF3592 domain-containing protein</fullName>
    </recommendedName>
</protein>
<keyword evidence="1" id="KW-1133">Transmembrane helix</keyword>
<evidence type="ECO:0000313" key="2">
    <source>
        <dbReference type="EMBL" id="OWP74043.1"/>
    </source>
</evidence>